<dbReference type="SUPFAM" id="SSF51161">
    <property type="entry name" value="Trimeric LpxA-like enzymes"/>
    <property type="match status" value="1"/>
</dbReference>
<evidence type="ECO:0000256" key="4">
    <source>
        <dbReference type="ARBA" id="ARBA00022695"/>
    </source>
</evidence>
<evidence type="ECO:0000259" key="11">
    <source>
        <dbReference type="Pfam" id="PF24894"/>
    </source>
</evidence>
<dbReference type="InterPro" id="IPR029044">
    <property type="entry name" value="Nucleotide-diphossugar_trans"/>
</dbReference>
<feature type="site" description="Could play a key role in the communication between the regulatory and the substrate sites" evidence="9">
    <location>
        <position position="60"/>
    </location>
</feature>
<keyword evidence="3 9" id="KW-0808">Transferase</keyword>
<comment type="function">
    <text evidence="9">Involved in the biosynthesis of ADP-glucose, a building block required for the elongation reactions to produce glycogen. Catalyzes the reaction between ATP and alpha-D-glucose 1-phosphate (G1P) to produce pyrophosphate and ADP-Glc.</text>
</comment>
<gene>
    <name evidence="9" type="primary">glgC</name>
    <name evidence="12" type="ORF">DFP95_105144</name>
</gene>
<comment type="similarity">
    <text evidence="1 9">Belongs to the bacterial/plant glucose-1-phosphate adenylyltransferase family.</text>
</comment>
<evidence type="ECO:0000256" key="2">
    <source>
        <dbReference type="ARBA" id="ARBA00022600"/>
    </source>
</evidence>
<proteinExistence type="inferred from homology"/>
<keyword evidence="13" id="KW-1185">Reference proteome</keyword>
<evidence type="ECO:0000256" key="5">
    <source>
        <dbReference type="ARBA" id="ARBA00022741"/>
    </source>
</evidence>
<organism evidence="12 13">
    <name type="scientific">Cohnella lupini</name>
    <dbReference type="NCBI Taxonomy" id="1294267"/>
    <lineage>
        <taxon>Bacteria</taxon>
        <taxon>Bacillati</taxon>
        <taxon>Bacillota</taxon>
        <taxon>Bacilli</taxon>
        <taxon>Bacillales</taxon>
        <taxon>Paenibacillaceae</taxon>
        <taxon>Cohnella</taxon>
    </lineage>
</organism>
<dbReference type="Gene3D" id="2.160.10.10">
    <property type="entry name" value="Hexapeptide repeat proteins"/>
    <property type="match status" value="1"/>
</dbReference>
<dbReference type="OrthoDB" id="9801810at2"/>
<feature type="site" description="Could play a key role in the communication between the regulatory and the substrate sites" evidence="9">
    <location>
        <position position="99"/>
    </location>
</feature>
<dbReference type="Gene3D" id="3.90.550.10">
    <property type="entry name" value="Spore Coat Polysaccharide Biosynthesis Protein SpsA, Chain A"/>
    <property type="match status" value="1"/>
</dbReference>
<feature type="binding site" evidence="9">
    <location>
        <position position="165"/>
    </location>
    <ligand>
        <name>alpha-D-glucose 1-phosphate</name>
        <dbReference type="ChEBI" id="CHEBI:58601"/>
    </ligand>
</feature>
<feature type="binding site" evidence="9">
    <location>
        <position position="100"/>
    </location>
    <ligand>
        <name>alpha-D-glucose 1-phosphate</name>
        <dbReference type="ChEBI" id="CHEBI:58601"/>
    </ligand>
</feature>
<dbReference type="RefSeq" id="WP_115992750.1">
    <property type="nucleotide sequence ID" value="NZ_QRDY01000005.1"/>
</dbReference>
<dbReference type="NCBIfam" id="NF003670">
    <property type="entry name" value="PRK05293.1"/>
    <property type="match status" value="1"/>
</dbReference>
<dbReference type="Proteomes" id="UP000256869">
    <property type="component" value="Unassembled WGS sequence"/>
</dbReference>
<evidence type="ECO:0000256" key="8">
    <source>
        <dbReference type="ARBA" id="ARBA00023277"/>
    </source>
</evidence>
<evidence type="ECO:0000256" key="7">
    <source>
        <dbReference type="ARBA" id="ARBA00023056"/>
    </source>
</evidence>
<feature type="domain" description="Glucose-1-phosphate adenylyltransferase/Bifunctional protein GlmU-like C-terminal hexapeptide" evidence="11">
    <location>
        <begin position="292"/>
        <end position="365"/>
    </location>
</feature>
<dbReference type="CDD" id="cd02508">
    <property type="entry name" value="ADP_Glucose_PP"/>
    <property type="match status" value="1"/>
</dbReference>
<comment type="caution">
    <text evidence="12">The sequence shown here is derived from an EMBL/GenBank/DDBJ whole genome shotgun (WGS) entry which is preliminary data.</text>
</comment>
<dbReference type="UniPathway" id="UPA00164"/>
<evidence type="ECO:0000313" key="12">
    <source>
        <dbReference type="EMBL" id="RED61715.1"/>
    </source>
</evidence>
<protein>
    <recommendedName>
        <fullName evidence="9">Glucose-1-phosphate adenylyltransferase</fullName>
        <ecNumber evidence="9">2.7.7.27</ecNumber>
    </recommendedName>
    <alternativeName>
        <fullName evidence="9">ADP-glucose pyrophosphorylase</fullName>
        <shortName evidence="9">ADPGlc PPase</shortName>
    </alternativeName>
    <alternativeName>
        <fullName evidence="9">ADP-glucose synthase</fullName>
    </alternativeName>
</protein>
<keyword evidence="5 9" id="KW-0547">Nucleotide-binding</keyword>
<dbReference type="InterPro" id="IPR005835">
    <property type="entry name" value="NTP_transferase_dom"/>
</dbReference>
<dbReference type="InterPro" id="IPR011004">
    <property type="entry name" value="Trimer_LpxA-like_sf"/>
</dbReference>
<keyword evidence="8 9" id="KW-0119">Carbohydrate metabolism</keyword>
<evidence type="ECO:0000256" key="9">
    <source>
        <dbReference type="HAMAP-Rule" id="MF_00624"/>
    </source>
</evidence>
<dbReference type="Pfam" id="PF00483">
    <property type="entry name" value="NTP_transferase"/>
    <property type="match status" value="1"/>
</dbReference>
<evidence type="ECO:0000313" key="13">
    <source>
        <dbReference type="Proteomes" id="UP000256869"/>
    </source>
</evidence>
<dbReference type="InterPro" id="IPR023049">
    <property type="entry name" value="GlgC_bac"/>
</dbReference>
<dbReference type="InterPro" id="IPR005836">
    <property type="entry name" value="ADP_Glu_pyroP_CS"/>
</dbReference>
<sequence>MRKNECIAMLLAGGEGRRLGVLTKDLAKPAVHFGGKYRIIDFTLSNCVHSGIETVGVLTQYQPLELTQHLGIGTPWGLDRREGGMHVLPPYVRQKGGTWYKGTANAIYQNLGFIERYDPEFVLIISGDHIYKMNYDLLLEEHKNNRADATIAVISVPWAEASRFGILSVDDEGRVVEFAEKPKKPASNLASMGVYMFTWSVLKEALIRDEAERQSSNDFGKDIIPAMLEDGARLFSYQFNDYWKDVGTIDSLWEANMDLLEDKPSLQLNDRSWRIFSASPNQPAQYIAPTARVQGSLINEGCVIEGQVNRSVLFHGARVGEGSVVEDSILMPGAIIGKDARIIRSIVGEGAVVGNGCKVGSVDAVDIAVVGSGETIRPEAELKEAEPV</sequence>
<dbReference type="NCBIfam" id="TIGR02091">
    <property type="entry name" value="glgC"/>
    <property type="match status" value="1"/>
</dbReference>
<keyword evidence="4 9" id="KW-0548">Nucleotidyltransferase</keyword>
<dbReference type="InterPro" id="IPR011831">
    <property type="entry name" value="ADP-Glc_PPase"/>
</dbReference>
<evidence type="ECO:0000256" key="3">
    <source>
        <dbReference type="ARBA" id="ARBA00022679"/>
    </source>
</evidence>
<feature type="domain" description="Nucleotidyl transferase" evidence="10">
    <location>
        <begin position="8"/>
        <end position="261"/>
    </location>
</feature>
<dbReference type="SUPFAM" id="SSF53448">
    <property type="entry name" value="Nucleotide-diphospho-sugar transferases"/>
    <property type="match status" value="1"/>
</dbReference>
<accession>A0A3D9IJ37</accession>
<keyword evidence="7 9" id="KW-0320">Glycogen biosynthesis</keyword>
<dbReference type="GO" id="GO:0005978">
    <property type="term" value="P:glycogen biosynthetic process"/>
    <property type="evidence" value="ECO:0007669"/>
    <property type="project" value="UniProtKB-UniRule"/>
</dbReference>
<dbReference type="Pfam" id="PF24894">
    <property type="entry name" value="Hexapep_GlmU"/>
    <property type="match status" value="1"/>
</dbReference>
<name>A0A3D9IJ37_9BACL</name>
<keyword evidence="6 9" id="KW-0067">ATP-binding</keyword>
<dbReference type="EC" id="2.7.7.27" evidence="9"/>
<dbReference type="HAMAP" id="MF_00624">
    <property type="entry name" value="GlgC"/>
    <property type="match status" value="1"/>
</dbReference>
<dbReference type="GO" id="GO:0005524">
    <property type="term" value="F:ATP binding"/>
    <property type="evidence" value="ECO:0007669"/>
    <property type="project" value="UniProtKB-KW"/>
</dbReference>
<dbReference type="PANTHER" id="PTHR43523">
    <property type="entry name" value="GLUCOSE-1-PHOSPHATE ADENYLYLTRANSFERASE-RELATED"/>
    <property type="match status" value="1"/>
</dbReference>
<dbReference type="PROSITE" id="PS00809">
    <property type="entry name" value="ADP_GLC_PYROPHOSPH_2"/>
    <property type="match status" value="1"/>
</dbReference>
<feature type="binding site" evidence="9">
    <location>
        <position position="191"/>
    </location>
    <ligand>
        <name>alpha-D-glucose 1-phosphate</name>
        <dbReference type="ChEBI" id="CHEBI:58601"/>
    </ligand>
</feature>
<reference evidence="12 13" key="1">
    <citation type="submission" date="2018-07" db="EMBL/GenBank/DDBJ databases">
        <title>Genomic Encyclopedia of Type Strains, Phase III (KMG-III): the genomes of soil and plant-associated and newly described type strains.</title>
        <authorList>
            <person name="Whitman W."/>
        </authorList>
    </citation>
    <scope>NUCLEOTIDE SEQUENCE [LARGE SCALE GENOMIC DNA]</scope>
    <source>
        <strain evidence="12 13">CECT 8236</strain>
    </source>
</reference>
<dbReference type="CDD" id="cd04651">
    <property type="entry name" value="LbH_G1P_AT_C"/>
    <property type="match status" value="1"/>
</dbReference>
<dbReference type="GO" id="GO:0008878">
    <property type="term" value="F:glucose-1-phosphate adenylyltransferase activity"/>
    <property type="evidence" value="ECO:0007669"/>
    <property type="project" value="UniProtKB-UniRule"/>
</dbReference>
<comment type="pathway">
    <text evidence="9">Glycan biosynthesis; glycogen biosynthesis.</text>
</comment>
<feature type="binding site" evidence="9">
    <location>
        <begin position="180"/>
        <end position="181"/>
    </location>
    <ligand>
        <name>alpha-D-glucose 1-phosphate</name>
        <dbReference type="ChEBI" id="CHEBI:58601"/>
    </ligand>
</feature>
<dbReference type="AlphaFoldDB" id="A0A3D9IJ37"/>
<evidence type="ECO:0000259" key="10">
    <source>
        <dbReference type="Pfam" id="PF00483"/>
    </source>
</evidence>
<dbReference type="PANTHER" id="PTHR43523:SF2">
    <property type="entry name" value="GLUCOSE-1-PHOSPHATE ADENYLYLTRANSFERASE"/>
    <property type="match status" value="1"/>
</dbReference>
<comment type="subunit">
    <text evidence="9">Homotetramer.</text>
</comment>
<comment type="catalytic activity">
    <reaction evidence="9">
        <text>alpha-D-glucose 1-phosphate + ATP + H(+) = ADP-alpha-D-glucose + diphosphate</text>
        <dbReference type="Rhea" id="RHEA:12120"/>
        <dbReference type="ChEBI" id="CHEBI:15378"/>
        <dbReference type="ChEBI" id="CHEBI:30616"/>
        <dbReference type="ChEBI" id="CHEBI:33019"/>
        <dbReference type="ChEBI" id="CHEBI:57498"/>
        <dbReference type="ChEBI" id="CHEBI:58601"/>
        <dbReference type="EC" id="2.7.7.27"/>
    </reaction>
</comment>
<keyword evidence="2 9" id="KW-0321">Glycogen metabolism</keyword>
<dbReference type="InterPro" id="IPR056818">
    <property type="entry name" value="GlmU/GlgC-like_hexapep"/>
</dbReference>
<dbReference type="EMBL" id="QRDY01000005">
    <property type="protein sequence ID" value="RED61715.1"/>
    <property type="molecule type" value="Genomic_DNA"/>
</dbReference>
<evidence type="ECO:0000256" key="6">
    <source>
        <dbReference type="ARBA" id="ARBA00022840"/>
    </source>
</evidence>
<evidence type="ECO:0000256" key="1">
    <source>
        <dbReference type="ARBA" id="ARBA00010443"/>
    </source>
</evidence>